<evidence type="ECO:0000313" key="3">
    <source>
        <dbReference type="EMBL" id="CAB4610134.1"/>
    </source>
</evidence>
<comment type="similarity">
    <text evidence="1">Belongs to the glucosamine/galactosamine-6-phosphate isomerase family. 6-phosphogluconolactonase subfamily.</text>
</comment>
<dbReference type="PANTHER" id="PTHR11054">
    <property type="entry name" value="6-PHOSPHOGLUCONOLACTONASE"/>
    <property type="match status" value="1"/>
</dbReference>
<dbReference type="CDD" id="cd01400">
    <property type="entry name" value="6PGL"/>
    <property type="match status" value="1"/>
</dbReference>
<evidence type="ECO:0000259" key="2">
    <source>
        <dbReference type="Pfam" id="PF01182"/>
    </source>
</evidence>
<dbReference type="AlphaFoldDB" id="A0A6J6HGB9"/>
<proteinExistence type="inferred from homology"/>
<dbReference type="Pfam" id="PF01182">
    <property type="entry name" value="Glucosamine_iso"/>
    <property type="match status" value="1"/>
</dbReference>
<name>A0A6J6HGB9_9ZZZZ</name>
<evidence type="ECO:0000256" key="1">
    <source>
        <dbReference type="ARBA" id="ARBA00010662"/>
    </source>
</evidence>
<dbReference type="Gene3D" id="3.40.50.1360">
    <property type="match status" value="1"/>
</dbReference>
<dbReference type="GO" id="GO:0006098">
    <property type="term" value="P:pentose-phosphate shunt"/>
    <property type="evidence" value="ECO:0007669"/>
    <property type="project" value="InterPro"/>
</dbReference>
<accession>A0A6J6HGB9</accession>
<dbReference type="SUPFAM" id="SSF100950">
    <property type="entry name" value="NagB/RpiA/CoA transferase-like"/>
    <property type="match status" value="1"/>
</dbReference>
<dbReference type="GO" id="GO:0005975">
    <property type="term" value="P:carbohydrate metabolic process"/>
    <property type="evidence" value="ECO:0007669"/>
    <property type="project" value="InterPro"/>
</dbReference>
<gene>
    <name evidence="3" type="ORF">UFOPK1857_00356</name>
</gene>
<organism evidence="3">
    <name type="scientific">freshwater metagenome</name>
    <dbReference type="NCBI Taxonomy" id="449393"/>
    <lineage>
        <taxon>unclassified sequences</taxon>
        <taxon>metagenomes</taxon>
        <taxon>ecological metagenomes</taxon>
    </lineage>
</organism>
<dbReference type="InterPro" id="IPR039104">
    <property type="entry name" value="6PGL"/>
</dbReference>
<protein>
    <submittedName>
        <fullName evidence="3">Unannotated protein</fullName>
    </submittedName>
</protein>
<dbReference type="InterPro" id="IPR006148">
    <property type="entry name" value="Glc/Gal-6P_isomerase"/>
</dbReference>
<dbReference type="InterPro" id="IPR037171">
    <property type="entry name" value="NagB/RpiA_transferase-like"/>
</dbReference>
<dbReference type="NCBIfam" id="TIGR01198">
    <property type="entry name" value="pgl"/>
    <property type="match status" value="1"/>
</dbReference>
<dbReference type="GO" id="GO:0017057">
    <property type="term" value="F:6-phosphogluconolactonase activity"/>
    <property type="evidence" value="ECO:0007669"/>
    <property type="project" value="InterPro"/>
</dbReference>
<dbReference type="PANTHER" id="PTHR11054:SF0">
    <property type="entry name" value="6-PHOSPHOGLUCONOLACTONASE"/>
    <property type="match status" value="1"/>
</dbReference>
<reference evidence="3" key="1">
    <citation type="submission" date="2020-05" db="EMBL/GenBank/DDBJ databases">
        <authorList>
            <person name="Chiriac C."/>
            <person name="Salcher M."/>
            <person name="Ghai R."/>
            <person name="Kavagutti S V."/>
        </authorList>
    </citation>
    <scope>NUCLEOTIDE SEQUENCE</scope>
</reference>
<dbReference type="EMBL" id="CAEZUU010000050">
    <property type="protein sequence ID" value="CAB4610134.1"/>
    <property type="molecule type" value="Genomic_DNA"/>
</dbReference>
<feature type="domain" description="Glucosamine/galactosamine-6-phosphate isomerase" evidence="2">
    <location>
        <begin position="11"/>
        <end position="223"/>
    </location>
</feature>
<sequence>MSKTVVNRFSDIDSVADNTAAKLIEKLASLLAAKDEVHLVLTGGTVGIATLASLWANPAHTDIDFTRVNFWWGDERFVAADSADRNALQAKNALLKNLKLDDSKVHEFPAADSGQELQQAVTEFAAHVETVNPHFDVVLLGMGPDGHIASLFPGKPLPETGLWIIAEDDSPKPPPQRLSFTYEALNSADEVWFVVAGADKQDAVFVAMGDTPEDLPVGRVHGKILTQWFIDSTAGTKVFGC</sequence>
<dbReference type="InterPro" id="IPR005900">
    <property type="entry name" value="6-phosphogluconolactonase_DevB"/>
</dbReference>